<dbReference type="EMBL" id="MK250087">
    <property type="protein sequence ID" value="QDY52030.1"/>
    <property type="molecule type" value="Genomic_DNA"/>
</dbReference>
<evidence type="ECO:0000313" key="1">
    <source>
        <dbReference type="EMBL" id="QDY52030.1"/>
    </source>
</evidence>
<gene>
    <name evidence="1" type="ORF">3_9</name>
</gene>
<protein>
    <submittedName>
        <fullName evidence="1">Uncharacterized protein</fullName>
    </submittedName>
</protein>
<reference evidence="1" key="1">
    <citation type="submission" date="2018-11" db="EMBL/GenBank/DDBJ databases">
        <title>A distinct lineage of giant viruses engineers rhodopsin photosystems in predatory marine eukaryotes.</title>
        <authorList>
            <person name="Needham D.M."/>
            <person name="Yoshizawa S."/>
            <person name="Hosaka T."/>
            <person name="Poirier C."/>
            <person name="Choi C.-J."/>
            <person name="Hehenberger E."/>
            <person name="Irwin N.A.T."/>
            <person name="Wilken S."/>
            <person name="Yung C.-M."/>
            <person name="Bachy C."/>
            <person name="Kurihara R."/>
            <person name="Nakajima Y."/>
            <person name="Kojima K."/>
            <person name="Kimura-Someya T."/>
            <person name="Leonard G."/>
            <person name="Malmstrom R.R."/>
            <person name="Mende D."/>
            <person name="Olson D.K."/>
            <person name="Sudo Y."/>
            <person name="Sudek S."/>
            <person name="Richards T.A."/>
            <person name="DeLong E.F."/>
            <person name="Keeling P.J."/>
            <person name="Santoro A.E."/>
            <person name="Shirouzu M."/>
            <person name="Iwasaki W."/>
            <person name="Worden A.Z."/>
        </authorList>
    </citation>
    <scope>NUCLEOTIDE SEQUENCE</scope>
</reference>
<name>A0A5B8HXS9_9VIRU</name>
<proteinExistence type="predicted"/>
<organism evidence="1">
    <name type="scientific">Mimiviridae sp. ChoanoV1</name>
    <dbReference type="NCBI Taxonomy" id="2596887"/>
    <lineage>
        <taxon>Viruses</taxon>
        <taxon>Varidnaviria</taxon>
        <taxon>Bamfordvirae</taxon>
        <taxon>Nucleocytoviricota</taxon>
        <taxon>Megaviricetes</taxon>
        <taxon>Imitervirales</taxon>
        <taxon>Schizomimiviridae</taxon>
    </lineage>
</organism>
<sequence>MEPIKCLRSGCNNSTPLVKTGVFRGQPSPHFKGYCRSCIKEYGFCERCDTHLIYTKSAIFNSQHKIIRYINACYVCDDYLSDVWY</sequence>
<accession>A0A5B8HXS9</accession>